<gene>
    <name evidence="1" type="ORF">BKL49_02845</name>
</gene>
<organism evidence="1 2">
    <name type="scientific">Rodentibacter myodis</name>
    <dbReference type="NCBI Taxonomy" id="1907939"/>
    <lineage>
        <taxon>Bacteria</taxon>
        <taxon>Pseudomonadati</taxon>
        <taxon>Pseudomonadota</taxon>
        <taxon>Gammaproteobacteria</taxon>
        <taxon>Pasteurellales</taxon>
        <taxon>Pasteurellaceae</taxon>
        <taxon>Rodentibacter</taxon>
    </lineage>
</organism>
<dbReference type="AlphaFoldDB" id="A0A1V3JT28"/>
<protein>
    <recommendedName>
        <fullName evidence="3">Type I restriction endonuclease subunit M</fullName>
    </recommendedName>
</protein>
<evidence type="ECO:0000313" key="1">
    <source>
        <dbReference type="EMBL" id="OOF59799.1"/>
    </source>
</evidence>
<name>A0A1V3JT28_9PAST</name>
<evidence type="ECO:0000313" key="2">
    <source>
        <dbReference type="Proteomes" id="UP000188602"/>
    </source>
</evidence>
<dbReference type="Proteomes" id="UP000188602">
    <property type="component" value="Unassembled WGS sequence"/>
</dbReference>
<keyword evidence="2" id="KW-1185">Reference proteome</keyword>
<sequence>MFKQPFPLGKVVQTIAVSEILSDNDIHQLIRKQSNYDWGNVCQSDWLLNDLGANGQGRVVSSHTVNGETVFVITEADRSSTTIMFSYEY</sequence>
<proteinExistence type="predicted"/>
<comment type="caution">
    <text evidence="1">The sequence shown here is derived from an EMBL/GenBank/DDBJ whole genome shotgun (WGS) entry which is preliminary data.</text>
</comment>
<evidence type="ECO:0008006" key="3">
    <source>
        <dbReference type="Google" id="ProtNLM"/>
    </source>
</evidence>
<dbReference type="EMBL" id="MLHQ01000008">
    <property type="protein sequence ID" value="OOF59799.1"/>
    <property type="molecule type" value="Genomic_DNA"/>
</dbReference>
<dbReference type="STRING" id="1907939.BKL49_02845"/>
<reference evidence="1 2" key="1">
    <citation type="submission" date="2016-10" db="EMBL/GenBank/DDBJ databases">
        <title>Rodentibacter gen. nov. and new species.</title>
        <authorList>
            <person name="Christensen H."/>
        </authorList>
    </citation>
    <scope>NUCLEOTIDE SEQUENCE [LARGE SCALE GENOMIC DNA]</scope>
    <source>
        <strain evidence="1 2">Ac151</strain>
    </source>
</reference>
<accession>A0A1V3JT28</accession>